<proteinExistence type="inferred from homology"/>
<dbReference type="Gene3D" id="2.170.210.10">
    <property type="entry name" value="DNA double-strand break repair and VJ recombination XRCC4, N-terminal"/>
    <property type="match status" value="1"/>
</dbReference>
<evidence type="ECO:0000256" key="1">
    <source>
        <dbReference type="ARBA" id="ARBA00004123"/>
    </source>
</evidence>
<dbReference type="Pfam" id="PF21928">
    <property type="entry name" value="XLF_CC"/>
    <property type="match status" value="1"/>
</dbReference>
<dbReference type="RefSeq" id="XP_033651864.1">
    <property type="nucleotide sequence ID" value="XM_033793080.1"/>
</dbReference>
<dbReference type="GO" id="GO:0032807">
    <property type="term" value="C:DNA ligase IV complex"/>
    <property type="evidence" value="ECO:0007669"/>
    <property type="project" value="TreeGrafter"/>
</dbReference>
<evidence type="ECO:0000256" key="6">
    <source>
        <dbReference type="ARBA" id="ARBA00025747"/>
    </source>
</evidence>
<keyword evidence="12" id="KW-1185">Reference proteome</keyword>
<comment type="subcellular location">
    <subcellularLocation>
        <location evidence="1">Nucleus</location>
    </subcellularLocation>
</comment>
<name>A0A6A6JDH9_WESOR</name>
<evidence type="ECO:0000256" key="2">
    <source>
        <dbReference type="ARBA" id="ARBA00022763"/>
    </source>
</evidence>
<evidence type="ECO:0000256" key="3">
    <source>
        <dbReference type="ARBA" id="ARBA00023125"/>
    </source>
</evidence>
<keyword evidence="5" id="KW-0539">Nucleus</keyword>
<feature type="domain" description="XLF-like coiled-coil region" evidence="10">
    <location>
        <begin position="130"/>
        <end position="178"/>
    </location>
</feature>
<gene>
    <name evidence="11" type="ORF">EI97DRAFT_126195</name>
</gene>
<evidence type="ECO:0000259" key="9">
    <source>
        <dbReference type="Pfam" id="PF09302"/>
    </source>
</evidence>
<keyword evidence="4" id="KW-0234">DNA repair</keyword>
<protein>
    <recommendedName>
        <fullName evidence="7">Non-homologous end-joining factor 1</fullName>
    </recommendedName>
</protein>
<keyword evidence="3" id="KW-0238">DNA-binding</keyword>
<sequence length="348" mass="39376">MSCWRVLHVSDSDQDSSVPQLLIKPNFRSDAYTVFLTDLSNIWSEELGLDDILRRASEHESPIEVSRQDRSQLTILLEHVKQSLVSSDGSTCRLTKGDTDAIVLHTASKLPDPLGSLTWTFNLRKRNSAILKDELILPLLVSSHIQHERIHELLSTVREKDRAITRFLDQLESSNIDLALAFPSLAPMKAGRRAVKRELAARQIPALHPLDDEKWMQETGRLKDDHVCTLALFQEALSECNPKVPAEMISEDVDGIWWKSLDTRLRHRDAPAKKTQKKLSSPPPPTADEDDTETEDEFETHENFKVVLGIDNRIPLLILSVASSHTNSALQSPDTNPRSRERRIETDP</sequence>
<dbReference type="GO" id="GO:0006303">
    <property type="term" value="P:double-strand break repair via nonhomologous end joining"/>
    <property type="evidence" value="ECO:0007669"/>
    <property type="project" value="TreeGrafter"/>
</dbReference>
<organism evidence="11 12">
    <name type="scientific">Westerdykella ornata</name>
    <dbReference type="NCBI Taxonomy" id="318751"/>
    <lineage>
        <taxon>Eukaryota</taxon>
        <taxon>Fungi</taxon>
        <taxon>Dikarya</taxon>
        <taxon>Ascomycota</taxon>
        <taxon>Pezizomycotina</taxon>
        <taxon>Dothideomycetes</taxon>
        <taxon>Pleosporomycetidae</taxon>
        <taxon>Pleosporales</taxon>
        <taxon>Sporormiaceae</taxon>
        <taxon>Westerdykella</taxon>
    </lineage>
</organism>
<evidence type="ECO:0000256" key="7">
    <source>
        <dbReference type="ARBA" id="ARBA00044529"/>
    </source>
</evidence>
<comment type="similarity">
    <text evidence="6">Belongs to the XRCC4-XLF family. XLF subfamily.</text>
</comment>
<dbReference type="CDD" id="cd22285">
    <property type="entry name" value="HD_XLF_N"/>
    <property type="match status" value="1"/>
</dbReference>
<dbReference type="InterPro" id="IPR038051">
    <property type="entry name" value="XRCC4-like_N_sf"/>
</dbReference>
<evidence type="ECO:0000313" key="11">
    <source>
        <dbReference type="EMBL" id="KAF2274325.1"/>
    </source>
</evidence>
<evidence type="ECO:0000256" key="5">
    <source>
        <dbReference type="ARBA" id="ARBA00023242"/>
    </source>
</evidence>
<dbReference type="PANTHER" id="PTHR32235:SF1">
    <property type="entry name" value="NON-HOMOLOGOUS END-JOINING FACTOR 1"/>
    <property type="match status" value="1"/>
</dbReference>
<evidence type="ECO:0000313" key="12">
    <source>
        <dbReference type="Proteomes" id="UP000800097"/>
    </source>
</evidence>
<dbReference type="Pfam" id="PF09302">
    <property type="entry name" value="XLF"/>
    <property type="match status" value="1"/>
</dbReference>
<dbReference type="Proteomes" id="UP000800097">
    <property type="component" value="Unassembled WGS sequence"/>
</dbReference>
<dbReference type="AlphaFoldDB" id="A0A6A6JDH9"/>
<dbReference type="InterPro" id="IPR052287">
    <property type="entry name" value="NHEJ_factor"/>
</dbReference>
<feature type="compositionally biased region" description="Acidic residues" evidence="8">
    <location>
        <begin position="287"/>
        <end position="298"/>
    </location>
</feature>
<dbReference type="PANTHER" id="PTHR32235">
    <property type="entry name" value="NON-HOMOLOGOUS END-JOINING FACTOR 1"/>
    <property type="match status" value="1"/>
</dbReference>
<feature type="compositionally biased region" description="Basic and acidic residues" evidence="8">
    <location>
        <begin position="337"/>
        <end position="348"/>
    </location>
</feature>
<dbReference type="GO" id="GO:0045027">
    <property type="term" value="F:DNA end binding"/>
    <property type="evidence" value="ECO:0007669"/>
    <property type="project" value="TreeGrafter"/>
</dbReference>
<feature type="compositionally biased region" description="Polar residues" evidence="8">
    <location>
        <begin position="324"/>
        <end position="336"/>
    </location>
</feature>
<dbReference type="InterPro" id="IPR015381">
    <property type="entry name" value="XLF-like_N"/>
</dbReference>
<accession>A0A6A6JDH9</accession>
<evidence type="ECO:0000259" key="10">
    <source>
        <dbReference type="Pfam" id="PF21928"/>
    </source>
</evidence>
<feature type="region of interest" description="Disordered" evidence="8">
    <location>
        <begin position="268"/>
        <end position="298"/>
    </location>
</feature>
<dbReference type="OrthoDB" id="2155935at2759"/>
<reference evidence="11" key="1">
    <citation type="journal article" date="2020" name="Stud. Mycol.">
        <title>101 Dothideomycetes genomes: a test case for predicting lifestyles and emergence of pathogens.</title>
        <authorList>
            <person name="Haridas S."/>
            <person name="Albert R."/>
            <person name="Binder M."/>
            <person name="Bloem J."/>
            <person name="Labutti K."/>
            <person name="Salamov A."/>
            <person name="Andreopoulos B."/>
            <person name="Baker S."/>
            <person name="Barry K."/>
            <person name="Bills G."/>
            <person name="Bluhm B."/>
            <person name="Cannon C."/>
            <person name="Castanera R."/>
            <person name="Culley D."/>
            <person name="Daum C."/>
            <person name="Ezra D."/>
            <person name="Gonzalez J."/>
            <person name="Henrissat B."/>
            <person name="Kuo A."/>
            <person name="Liang C."/>
            <person name="Lipzen A."/>
            <person name="Lutzoni F."/>
            <person name="Magnuson J."/>
            <person name="Mondo S."/>
            <person name="Nolan M."/>
            <person name="Ohm R."/>
            <person name="Pangilinan J."/>
            <person name="Park H.-J."/>
            <person name="Ramirez L."/>
            <person name="Alfaro M."/>
            <person name="Sun H."/>
            <person name="Tritt A."/>
            <person name="Yoshinaga Y."/>
            <person name="Zwiers L.-H."/>
            <person name="Turgeon B."/>
            <person name="Goodwin S."/>
            <person name="Spatafora J."/>
            <person name="Crous P."/>
            <person name="Grigoriev I."/>
        </authorList>
    </citation>
    <scope>NUCLEOTIDE SEQUENCE</scope>
    <source>
        <strain evidence="11">CBS 379.55</strain>
    </source>
</reference>
<feature type="region of interest" description="Disordered" evidence="8">
    <location>
        <begin position="324"/>
        <end position="348"/>
    </location>
</feature>
<dbReference type="GeneID" id="54546255"/>
<evidence type="ECO:0000256" key="8">
    <source>
        <dbReference type="SAM" id="MobiDB-lite"/>
    </source>
</evidence>
<dbReference type="EMBL" id="ML986503">
    <property type="protein sequence ID" value="KAF2274325.1"/>
    <property type="molecule type" value="Genomic_DNA"/>
</dbReference>
<dbReference type="InterPro" id="IPR053829">
    <property type="entry name" value="XLF-like_CC"/>
</dbReference>
<feature type="domain" description="XLF-like N-terminal" evidence="9">
    <location>
        <begin position="4"/>
        <end position="125"/>
    </location>
</feature>
<keyword evidence="2" id="KW-0227">DNA damage</keyword>
<evidence type="ECO:0000256" key="4">
    <source>
        <dbReference type="ARBA" id="ARBA00023204"/>
    </source>
</evidence>